<feature type="domain" description="Glycosyltransferase 2-like" evidence="4">
    <location>
        <begin position="6"/>
        <end position="171"/>
    </location>
</feature>
<dbReference type="Proteomes" id="UP000034764">
    <property type="component" value="Unassembled WGS sequence"/>
</dbReference>
<dbReference type="GO" id="GO:0016757">
    <property type="term" value="F:glycosyltransferase activity"/>
    <property type="evidence" value="ECO:0007669"/>
    <property type="project" value="UniProtKB-KW"/>
</dbReference>
<dbReference type="Gene3D" id="3.90.550.10">
    <property type="entry name" value="Spore Coat Polysaccharide Biosynthesis Protein SpsA, Chain A"/>
    <property type="match status" value="1"/>
</dbReference>
<evidence type="ECO:0000256" key="2">
    <source>
        <dbReference type="ARBA" id="ARBA00022676"/>
    </source>
</evidence>
<dbReference type="InterPro" id="IPR029044">
    <property type="entry name" value="Nucleotide-diphossugar_trans"/>
</dbReference>
<keyword evidence="3 5" id="KW-0808">Transferase</keyword>
<evidence type="ECO:0000313" key="6">
    <source>
        <dbReference type="Proteomes" id="UP000034764"/>
    </source>
</evidence>
<organism evidence="5 6">
    <name type="scientific">Candidatus Yanofskybacteria bacterium GW2011_GWD2_39_48</name>
    <dbReference type="NCBI Taxonomy" id="1619031"/>
    <lineage>
        <taxon>Bacteria</taxon>
        <taxon>Candidatus Yanofskyibacteriota</taxon>
    </lineage>
</organism>
<dbReference type="Pfam" id="PF00535">
    <property type="entry name" value="Glycos_transf_2"/>
    <property type="match status" value="1"/>
</dbReference>
<evidence type="ECO:0000256" key="3">
    <source>
        <dbReference type="ARBA" id="ARBA00022679"/>
    </source>
</evidence>
<dbReference type="PANTHER" id="PTHR43179:SF12">
    <property type="entry name" value="GALACTOFURANOSYLTRANSFERASE GLFT2"/>
    <property type="match status" value="1"/>
</dbReference>
<dbReference type="SUPFAM" id="SSF53448">
    <property type="entry name" value="Nucleotide-diphospho-sugar transferases"/>
    <property type="match status" value="1"/>
</dbReference>
<evidence type="ECO:0000313" key="5">
    <source>
        <dbReference type="EMBL" id="KKR23482.1"/>
    </source>
</evidence>
<dbReference type="InterPro" id="IPR001173">
    <property type="entry name" value="Glyco_trans_2-like"/>
</dbReference>
<evidence type="ECO:0000256" key="1">
    <source>
        <dbReference type="ARBA" id="ARBA00006739"/>
    </source>
</evidence>
<dbReference type="PANTHER" id="PTHR43179">
    <property type="entry name" value="RHAMNOSYLTRANSFERASE WBBL"/>
    <property type="match status" value="1"/>
</dbReference>
<reference evidence="5 6" key="1">
    <citation type="journal article" date="2015" name="Nature">
        <title>rRNA introns, odd ribosomes, and small enigmatic genomes across a large radiation of phyla.</title>
        <authorList>
            <person name="Brown C.T."/>
            <person name="Hug L.A."/>
            <person name="Thomas B.C."/>
            <person name="Sharon I."/>
            <person name="Castelle C.J."/>
            <person name="Singh A."/>
            <person name="Wilkins M.J."/>
            <person name="Williams K.H."/>
            <person name="Banfield J.F."/>
        </authorList>
    </citation>
    <scope>NUCLEOTIDE SEQUENCE [LARGE SCALE GENOMIC DNA]</scope>
</reference>
<gene>
    <name evidence="5" type="ORF">UT53_C0017G0003</name>
</gene>
<sequence length="290" mass="32724">MNGKISIVTINYNASGETIDFLNALKEQNEKSFDVILVDNGSSKVDLDALNVWLEKTYIPGLSVLKNGENSGFSGGCNIGIRKALENGSEWVILLNNDTLPDNGFIVDLRAVLGGKEGLVGIPMDEGPKVAFCGKIGWLRPTLSHTHEVPKKLTRYYIIGGGVAIHKSVFDRIGLLDENYFLYFEDADFSIRATKAKVPISIAKELKVRHLVSVSTKKLGPPSLFRYHYRNALYFNRKLGPWWVKILLWPWSWQILLKQSFKILIRKDLEYSKSILSGVLDFYKNRMGKI</sequence>
<protein>
    <submittedName>
        <fullName evidence="5">Glycosyl transferase, family 2</fullName>
    </submittedName>
</protein>
<dbReference type="EMBL" id="LBXD01000017">
    <property type="protein sequence ID" value="KKR23482.1"/>
    <property type="molecule type" value="Genomic_DNA"/>
</dbReference>
<keyword evidence="2" id="KW-0328">Glycosyltransferase</keyword>
<name>A0A0G0SCS1_9BACT</name>
<accession>A0A0G0SCS1</accession>
<dbReference type="AlphaFoldDB" id="A0A0G0SCS1"/>
<evidence type="ECO:0000259" key="4">
    <source>
        <dbReference type="Pfam" id="PF00535"/>
    </source>
</evidence>
<comment type="caution">
    <text evidence="5">The sequence shown here is derived from an EMBL/GenBank/DDBJ whole genome shotgun (WGS) entry which is preliminary data.</text>
</comment>
<comment type="similarity">
    <text evidence="1">Belongs to the glycosyltransferase 2 family.</text>
</comment>
<proteinExistence type="inferred from homology"/>
<dbReference type="CDD" id="cd04186">
    <property type="entry name" value="GT_2_like_c"/>
    <property type="match status" value="1"/>
</dbReference>